<feature type="compositionally biased region" description="Polar residues" evidence="6">
    <location>
        <begin position="174"/>
        <end position="193"/>
    </location>
</feature>
<evidence type="ECO:0000256" key="6">
    <source>
        <dbReference type="SAM" id="MobiDB-lite"/>
    </source>
</evidence>
<dbReference type="SMART" id="SM00775">
    <property type="entry name" value="LNS2"/>
    <property type="match status" value="1"/>
</dbReference>
<feature type="compositionally biased region" description="Polar residues" evidence="6">
    <location>
        <begin position="287"/>
        <end position="296"/>
    </location>
</feature>
<dbReference type="Pfam" id="PF08235">
    <property type="entry name" value="LNS2"/>
    <property type="match status" value="1"/>
</dbReference>
<dbReference type="InterPro" id="IPR031315">
    <property type="entry name" value="LNS2/PITP"/>
</dbReference>
<accession>A0A067QBU9</accession>
<dbReference type="OrthoDB" id="4567at2759"/>
<feature type="region of interest" description="Disordered" evidence="6">
    <location>
        <begin position="997"/>
        <end position="1155"/>
    </location>
</feature>
<feature type="region of interest" description="Disordered" evidence="6">
    <location>
        <begin position="648"/>
        <end position="712"/>
    </location>
</feature>
<evidence type="ECO:0000256" key="2">
    <source>
        <dbReference type="ARBA" id="ARBA00005476"/>
    </source>
</evidence>
<reference evidence="9" key="1">
    <citation type="journal article" date="2014" name="Proc. Natl. Acad. Sci. U.S.A.">
        <title>Extensive sampling of basidiomycete genomes demonstrates inadequacy of the white-rot/brown-rot paradigm for wood decay fungi.</title>
        <authorList>
            <person name="Riley R."/>
            <person name="Salamov A.A."/>
            <person name="Brown D.W."/>
            <person name="Nagy L.G."/>
            <person name="Floudas D."/>
            <person name="Held B.W."/>
            <person name="Levasseur A."/>
            <person name="Lombard V."/>
            <person name="Morin E."/>
            <person name="Otillar R."/>
            <person name="Lindquist E.A."/>
            <person name="Sun H."/>
            <person name="LaButti K.M."/>
            <person name="Schmutz J."/>
            <person name="Jabbour D."/>
            <person name="Luo H."/>
            <person name="Baker S.E."/>
            <person name="Pisabarro A.G."/>
            <person name="Walton J.D."/>
            <person name="Blanchette R.A."/>
            <person name="Henrissat B."/>
            <person name="Martin F."/>
            <person name="Cullen D."/>
            <person name="Hibbett D.S."/>
            <person name="Grigoriev I.V."/>
        </authorList>
    </citation>
    <scope>NUCLEOTIDE SEQUENCE [LARGE SCALE GENOMIC DNA]</scope>
    <source>
        <strain evidence="9">MUCL 33604</strain>
    </source>
</reference>
<dbReference type="Proteomes" id="UP000027265">
    <property type="component" value="Unassembled WGS sequence"/>
</dbReference>
<keyword evidence="5" id="KW-0378">Hydrolase</keyword>
<evidence type="ECO:0000259" key="7">
    <source>
        <dbReference type="SMART" id="SM00775"/>
    </source>
</evidence>
<dbReference type="InterPro" id="IPR026058">
    <property type="entry name" value="LIPIN"/>
</dbReference>
<feature type="compositionally biased region" description="Low complexity" evidence="6">
    <location>
        <begin position="1058"/>
        <end position="1070"/>
    </location>
</feature>
<proteinExistence type="inferred from homology"/>
<evidence type="ECO:0000256" key="5">
    <source>
        <dbReference type="ARBA" id="ARBA00022801"/>
    </source>
</evidence>
<feature type="region of interest" description="Disordered" evidence="6">
    <location>
        <begin position="133"/>
        <end position="193"/>
    </location>
</feature>
<dbReference type="AlphaFoldDB" id="A0A067QBU9"/>
<dbReference type="InterPro" id="IPR031703">
    <property type="entry name" value="Lipin_mid"/>
</dbReference>
<dbReference type="GO" id="GO:0019432">
    <property type="term" value="P:triglyceride biosynthetic process"/>
    <property type="evidence" value="ECO:0007669"/>
    <property type="project" value="TreeGrafter"/>
</dbReference>
<dbReference type="InterPro" id="IPR036412">
    <property type="entry name" value="HAD-like_sf"/>
</dbReference>
<gene>
    <name evidence="8" type="ORF">JAAARDRAFT_28049</name>
</gene>
<dbReference type="EC" id="3.1.3.4" evidence="3"/>
<evidence type="ECO:0000256" key="3">
    <source>
        <dbReference type="ARBA" id="ARBA00012638"/>
    </source>
</evidence>
<evidence type="ECO:0000256" key="1">
    <source>
        <dbReference type="ARBA" id="ARBA00001946"/>
    </source>
</evidence>
<dbReference type="GO" id="GO:0009062">
    <property type="term" value="P:fatty acid catabolic process"/>
    <property type="evidence" value="ECO:0007669"/>
    <property type="project" value="TreeGrafter"/>
</dbReference>
<comment type="cofactor">
    <cofactor evidence="1">
        <name>Mg(2+)</name>
        <dbReference type="ChEBI" id="CHEBI:18420"/>
    </cofactor>
</comment>
<dbReference type="InterPro" id="IPR007651">
    <property type="entry name" value="Lipin_N"/>
</dbReference>
<comment type="similarity">
    <text evidence="2">Belongs to the lipin family.</text>
</comment>
<dbReference type="HOGENOM" id="CLU_002546_2_1_1"/>
<dbReference type="FunCoup" id="A0A067QBU9">
    <property type="interactions" value="292"/>
</dbReference>
<dbReference type="FunFam" id="3.40.50.1000:FF:000063">
    <property type="entry name" value="Nuclear elongation and deformation protein"/>
    <property type="match status" value="1"/>
</dbReference>
<feature type="compositionally biased region" description="Acidic residues" evidence="6">
    <location>
        <begin position="1116"/>
        <end position="1143"/>
    </location>
</feature>
<feature type="domain" description="LNS2/PITP" evidence="7">
    <location>
        <begin position="767"/>
        <end position="923"/>
    </location>
</feature>
<dbReference type="Pfam" id="PF04571">
    <property type="entry name" value="Lipin_N"/>
    <property type="match status" value="1"/>
</dbReference>
<feature type="compositionally biased region" description="Acidic residues" evidence="6">
    <location>
        <begin position="1071"/>
        <end position="1080"/>
    </location>
</feature>
<evidence type="ECO:0000313" key="9">
    <source>
        <dbReference type="Proteomes" id="UP000027265"/>
    </source>
</evidence>
<keyword evidence="4" id="KW-0597">Phosphoprotein</keyword>
<name>A0A067QBU9_9AGAM</name>
<dbReference type="InParanoid" id="A0A067QBU9"/>
<feature type="compositionally biased region" description="Basic and acidic residues" evidence="6">
    <location>
        <begin position="458"/>
        <end position="472"/>
    </location>
</feature>
<dbReference type="PANTHER" id="PTHR12181:SF12">
    <property type="entry name" value="PHOSPHATIDATE PHOSPHATASE"/>
    <property type="match status" value="1"/>
</dbReference>
<feature type="compositionally biased region" description="Low complexity" evidence="6">
    <location>
        <begin position="309"/>
        <end position="330"/>
    </location>
</feature>
<dbReference type="GO" id="GO:0005634">
    <property type="term" value="C:nucleus"/>
    <property type="evidence" value="ECO:0007669"/>
    <property type="project" value="TreeGrafter"/>
</dbReference>
<dbReference type="STRING" id="933084.A0A067QBU9"/>
<keyword evidence="9" id="KW-1185">Reference proteome</keyword>
<dbReference type="Pfam" id="PF16876">
    <property type="entry name" value="Lipin_mid"/>
    <property type="match status" value="1"/>
</dbReference>
<feature type="compositionally biased region" description="Polar residues" evidence="6">
    <location>
        <begin position="1023"/>
        <end position="1057"/>
    </location>
</feature>
<evidence type="ECO:0000256" key="4">
    <source>
        <dbReference type="ARBA" id="ARBA00022553"/>
    </source>
</evidence>
<feature type="region of interest" description="Disordered" evidence="6">
    <location>
        <begin position="277"/>
        <end position="370"/>
    </location>
</feature>
<dbReference type="EMBL" id="KL197709">
    <property type="protein sequence ID" value="KDQ64419.1"/>
    <property type="molecule type" value="Genomic_DNA"/>
</dbReference>
<dbReference type="InterPro" id="IPR013209">
    <property type="entry name" value="LNS2"/>
</dbReference>
<sequence>MNYLRGAVSAISAPYQYYKDLPPINPATLTGAIDVIVIKRPTPNGDFEYVCSPFHVRFGKWQVLRPQDKKVNVLVNGHPIPFHMKIGDAGEAFFVFETESEVPEDLITSPLLEATLPGESNAAAVKSGRFGAMQKAGDDDVEEQKLDDGQEPEPLDLNAQTPPAESSGGEVTAPHSQPTSTPAATQFVASPSSMLSRTKAAVTAVLETERDNIQHITDTVAAANNAAKNESIKDLGRNVMKEAYDLGDEALPLVKEEDAKPADVIYKKDIVIDAAGYSSHDRERSDNTVVASNGEGSSPSPSPSPNRTPEASRSPSPEPGPSSSRAGGSPIPFPSVRATSAPPPDMESEISAPIPKKPGMNGSLKGLSVSPDEYSWDWGGFPQRSPMNTNFPVGVGPAGVDIPRPAARKGKERMSDLGLGMYDEEDESPRERVDSLRSVDLQRSSSVPPGVGGSPRANRKELSEEGEVDHQPRQSSTRRSLDKELSVFGSGGRLSARPDDSTKFGVEFYDGGTLEFELSIVGSGQGDDERWHKDEIEFARRFEEGKVGFERFLDDEGIVKSEGLVLKWVDDRFIRRQDGSPLMDALVVWRESALRERIRSLTPTMNRRGESMDLRMDDRTQTMPASNTARKSTWMSWWGRSRSSSVVKEEAGGKGGRPIIREANSAPSQAGSVVEPLSKGLPNRGIPRPHSISEPPTPPPEENMPGSDVNASLDAPRKFAKTLRLTSDQLKELDLKAGPNTITFSLSSSGVAACTARIFVWDHEDSVVISDIDGTITKSDALGHVFAMVGRDWTHLGVAKLYTDICRNGYKVLYLTSRAIGQADATRYYLKGIKQNDYQLPEGPVIMSPDRLFASLHREVIMRKPEMFKMACLRDVQRLFGGGRNPFYAGFGNRITDALSYRSVNVPSSRIFTIDSNGEVKMELLELAGYKSSYIHMTDLVDQMFPPIHRKWAPEYTDFNYWKPPMAEYPLPDLTPPSPALSARSDTSNQSTLARLRNFSLGGRQSTIKPSGLPLRATENGPERSSTLKQMSSFERLSSALGSFTRSSSPTPSNGRRSASPSSSSGYLDSGSEDEDDGDLESQKRRRRRGRTRSMESMPGSLPGSVDDIHFGMEEQHEDEEYDEEEGDEEEEEAEEAAFDEDLLATGEMESVPFL</sequence>
<organism evidence="8 9">
    <name type="scientific">Jaapia argillacea MUCL 33604</name>
    <dbReference type="NCBI Taxonomy" id="933084"/>
    <lineage>
        <taxon>Eukaryota</taxon>
        <taxon>Fungi</taxon>
        <taxon>Dikarya</taxon>
        <taxon>Basidiomycota</taxon>
        <taxon>Agaricomycotina</taxon>
        <taxon>Agaricomycetes</taxon>
        <taxon>Agaricomycetidae</taxon>
        <taxon>Jaapiales</taxon>
        <taxon>Jaapiaceae</taxon>
        <taxon>Jaapia</taxon>
    </lineage>
</organism>
<dbReference type="PANTHER" id="PTHR12181">
    <property type="entry name" value="LIPIN"/>
    <property type="match status" value="1"/>
</dbReference>
<dbReference type="GO" id="GO:0008195">
    <property type="term" value="F:phosphatidate phosphatase activity"/>
    <property type="evidence" value="ECO:0007669"/>
    <property type="project" value="UniProtKB-EC"/>
</dbReference>
<protein>
    <recommendedName>
        <fullName evidence="3">phosphatidate phosphatase</fullName>
        <ecNumber evidence="3">3.1.3.4</ecNumber>
    </recommendedName>
</protein>
<feature type="region of interest" description="Disordered" evidence="6">
    <location>
        <begin position="389"/>
        <end position="482"/>
    </location>
</feature>
<dbReference type="InterPro" id="IPR023214">
    <property type="entry name" value="HAD_sf"/>
</dbReference>
<dbReference type="SUPFAM" id="SSF56784">
    <property type="entry name" value="HAD-like"/>
    <property type="match status" value="1"/>
</dbReference>
<dbReference type="Gene3D" id="3.40.50.1000">
    <property type="entry name" value="HAD superfamily/HAD-like"/>
    <property type="match status" value="1"/>
</dbReference>
<evidence type="ECO:0000313" key="8">
    <source>
        <dbReference type="EMBL" id="KDQ64419.1"/>
    </source>
</evidence>